<reference evidence="1 2" key="1">
    <citation type="journal article" date="2020" name="Int. J. Med. Microbiol.">
        <title>Discovery of Paenibacillus larvae ERIC V: Phenotypic and genomic comparison to genotypes ERIC I-IV reveal different inventories of virulence factors which correlate with epidemiological prevalences of American Foulbrood.</title>
        <authorList>
            <person name="Beims H."/>
            <person name="Bunk B."/>
            <person name="Erler S."/>
            <person name="Mohr K.I."/>
            <person name="Sproer C."/>
            <person name="Pradella S."/>
            <person name="Gunther G."/>
            <person name="Rohde M."/>
            <person name="von der Ohe W."/>
            <person name="Steinert M."/>
        </authorList>
    </citation>
    <scope>NUCLEOTIDE SEQUENCE [LARGE SCALE GENOMIC DNA]</scope>
    <source>
        <strain evidence="1">Eric_V</strain>
    </source>
</reference>
<gene>
    <name evidence="1" type="ORF">ERICV_01898</name>
</gene>
<evidence type="ECO:0000313" key="1">
    <source>
        <dbReference type="EMBL" id="QHZ51048.1"/>
    </source>
</evidence>
<name>A0A6C0QRT4_9BACL</name>
<dbReference type="Proteomes" id="UP000464330">
    <property type="component" value="Chromosome"/>
</dbReference>
<dbReference type="EMBL" id="CP019717">
    <property type="protein sequence ID" value="QHZ51048.1"/>
    <property type="molecule type" value="Genomic_DNA"/>
</dbReference>
<sequence>MKKSISWLSKLQEVKELTGLKPAVVLESTGHYHRGLVAVLQKTGYESLL</sequence>
<dbReference type="AlphaFoldDB" id="A0A6C0QRT4"/>
<evidence type="ECO:0000313" key="2">
    <source>
        <dbReference type="Proteomes" id="UP000464330"/>
    </source>
</evidence>
<protein>
    <submittedName>
        <fullName evidence="1">Uncharacterized protein</fullName>
    </submittedName>
</protein>
<accession>A0A6C0QRT4</accession>
<organism evidence="1 2">
    <name type="scientific">Paenibacillus larvae subsp. larvae</name>
    <dbReference type="NCBI Taxonomy" id="147375"/>
    <lineage>
        <taxon>Bacteria</taxon>
        <taxon>Bacillati</taxon>
        <taxon>Bacillota</taxon>
        <taxon>Bacilli</taxon>
        <taxon>Bacillales</taxon>
        <taxon>Paenibacillaceae</taxon>
        <taxon>Paenibacillus</taxon>
    </lineage>
</organism>
<proteinExistence type="predicted"/>